<dbReference type="PANTHER" id="PTHR44936:SF10">
    <property type="entry name" value="SENSOR PROTEIN RSTB"/>
    <property type="match status" value="1"/>
</dbReference>
<dbReference type="SMART" id="SM00387">
    <property type="entry name" value="HATPase_c"/>
    <property type="match status" value="1"/>
</dbReference>
<keyword evidence="7" id="KW-1133">Transmembrane helix</keyword>
<dbReference type="InterPro" id="IPR005467">
    <property type="entry name" value="His_kinase_dom"/>
</dbReference>
<keyword evidence="6" id="KW-0067">ATP-binding</keyword>
<feature type="transmembrane region" description="Helical" evidence="7">
    <location>
        <begin position="173"/>
        <end position="196"/>
    </location>
</feature>
<dbReference type="PRINTS" id="PR00344">
    <property type="entry name" value="BCTRLSENSOR"/>
</dbReference>
<dbReference type="Proteomes" id="UP000052268">
    <property type="component" value="Unassembled WGS sequence"/>
</dbReference>
<dbReference type="PANTHER" id="PTHR44936">
    <property type="entry name" value="SENSOR PROTEIN CREC"/>
    <property type="match status" value="1"/>
</dbReference>
<dbReference type="InterPro" id="IPR036890">
    <property type="entry name" value="HATPase_C_sf"/>
</dbReference>
<name>A0A0J7Y779_9SPHN</name>
<dbReference type="InterPro" id="IPR003594">
    <property type="entry name" value="HATPase_dom"/>
</dbReference>
<evidence type="ECO:0000256" key="1">
    <source>
        <dbReference type="ARBA" id="ARBA00000085"/>
    </source>
</evidence>
<reference evidence="9 10" key="1">
    <citation type="journal article" date="2015" name="G3 (Bethesda)">
        <title>Insights into Ongoing Evolution of the Hexachlorocyclohexane Catabolic Pathway from Comparative Genomics of Ten Sphingomonadaceae Strains.</title>
        <authorList>
            <person name="Pearce S.L."/>
            <person name="Oakeshott J.G."/>
            <person name="Pandey G."/>
        </authorList>
    </citation>
    <scope>NUCLEOTIDE SEQUENCE [LARGE SCALE GENOMIC DNA]</scope>
    <source>
        <strain evidence="9 10">LL02</strain>
    </source>
</reference>
<evidence type="ECO:0000256" key="4">
    <source>
        <dbReference type="ARBA" id="ARBA00022741"/>
    </source>
</evidence>
<dbReference type="InterPro" id="IPR029016">
    <property type="entry name" value="GAF-like_dom_sf"/>
</dbReference>
<evidence type="ECO:0000256" key="3">
    <source>
        <dbReference type="ARBA" id="ARBA00022679"/>
    </source>
</evidence>
<dbReference type="Gene3D" id="3.30.450.40">
    <property type="match status" value="1"/>
</dbReference>
<feature type="transmembrane region" description="Helical" evidence="7">
    <location>
        <begin position="103"/>
        <end position="120"/>
    </location>
</feature>
<keyword evidence="7" id="KW-0472">Membrane</keyword>
<gene>
    <name evidence="9" type="ORF">V474_08220</name>
</gene>
<dbReference type="SUPFAM" id="SSF55781">
    <property type="entry name" value="GAF domain-like"/>
    <property type="match status" value="1"/>
</dbReference>
<comment type="catalytic activity">
    <reaction evidence="1">
        <text>ATP + protein L-histidine = ADP + protein N-phospho-L-histidine.</text>
        <dbReference type="EC" id="2.7.13.3"/>
    </reaction>
</comment>
<dbReference type="PATRIC" id="fig|1114963.3.peg.543"/>
<dbReference type="Gene3D" id="3.30.565.10">
    <property type="entry name" value="Histidine kinase-like ATPase, C-terminal domain"/>
    <property type="match status" value="1"/>
</dbReference>
<feature type="transmembrane region" description="Helical" evidence="7">
    <location>
        <begin position="44"/>
        <end position="64"/>
    </location>
</feature>
<sequence length="713" mass="77910">MIAGPSAVWTTIGVAFDLTGAIALASVAIWLATRRDRFGRAGTAVVIALFLTALWSLASAAATASPAVVFAPSLVESARNLAWLLVIYRLFASDGRHATLAPIRPVIFALAFVEILHLAVDYGLSRLAIDSDVLRVAFDFNVMFRLLVTVGGLVLVHNLYAGAPRESRAALRWPAVGLAALWAFDLNLYTIAYLAGSWPYEIAALRGIATGALAACIAIAAAGNRDDLRLRPSRAVTFQTFSLLVIGVYLVGMVAVAQWLSYAGGNFARLIELAFLTLASALALVVLPSRRVRGWLKVTLAKHFFQHRYDYREEWLRFTRTIGSGGEESLPLGERVVQSIADVFESPAGLLLTPGDQGELTLAARWNWAEIEVPSVAIPLRGLGHFERTGYICDLDEVRGSAAGDSSGSEWENDVPRWLIDHPRAWAMIPLVHYERLVGMVVLARPQLARKFDWEDFDLLRVIGQQVASYLAENSSQVALAESARFDDFHRRIAFVMHDIKNLASQFSLLARNAELHAEKPAFRADMLVTLRNSSDKLNALLARLSRYGSGGVDKLEPVPAGEVLAVVMERFRGTPQVVLAETRVAVITANRHSLEQVLMHLVQNAIDASRPDSPVFVSLSIDGLNARFEVLDSGSGMSADFVRNRLFKPFVSTKTGGFGIGAFEARELVRAMRGRLDVESREGLGSRFVVRLPLAAASDIYQTLASHDQKVA</sequence>
<keyword evidence="10" id="KW-1185">Reference proteome</keyword>
<dbReference type="InterPro" id="IPR014265">
    <property type="entry name" value="XrtA/PrsK"/>
</dbReference>
<evidence type="ECO:0000313" key="9">
    <source>
        <dbReference type="EMBL" id="KMS59193.1"/>
    </source>
</evidence>
<keyword evidence="5 9" id="KW-0418">Kinase</keyword>
<dbReference type="InterPro" id="IPR003018">
    <property type="entry name" value="GAF"/>
</dbReference>
<dbReference type="Pfam" id="PF02518">
    <property type="entry name" value="HATPase_c"/>
    <property type="match status" value="1"/>
</dbReference>
<dbReference type="GO" id="GO:0005886">
    <property type="term" value="C:plasma membrane"/>
    <property type="evidence" value="ECO:0007669"/>
    <property type="project" value="TreeGrafter"/>
</dbReference>
<feature type="transmembrane region" description="Helical" evidence="7">
    <location>
        <begin position="6"/>
        <end position="32"/>
    </location>
</feature>
<dbReference type="AlphaFoldDB" id="A0A0J7Y779"/>
<dbReference type="NCBIfam" id="TIGR02916">
    <property type="entry name" value="PEP_his_kin"/>
    <property type="match status" value="1"/>
</dbReference>
<dbReference type="InterPro" id="IPR004358">
    <property type="entry name" value="Sig_transdc_His_kin-like_C"/>
</dbReference>
<evidence type="ECO:0000256" key="6">
    <source>
        <dbReference type="ARBA" id="ARBA00022840"/>
    </source>
</evidence>
<dbReference type="EMBL" id="JACU01000002">
    <property type="protein sequence ID" value="KMS59193.1"/>
    <property type="molecule type" value="Genomic_DNA"/>
</dbReference>
<dbReference type="GO" id="GO:0005524">
    <property type="term" value="F:ATP binding"/>
    <property type="evidence" value="ECO:0007669"/>
    <property type="project" value="UniProtKB-KW"/>
</dbReference>
<dbReference type="PROSITE" id="PS50109">
    <property type="entry name" value="HIS_KIN"/>
    <property type="match status" value="1"/>
</dbReference>
<feature type="transmembrane region" description="Helical" evidence="7">
    <location>
        <begin position="202"/>
        <end position="223"/>
    </location>
</feature>
<evidence type="ECO:0000256" key="2">
    <source>
        <dbReference type="ARBA" id="ARBA00012438"/>
    </source>
</evidence>
<dbReference type="InterPro" id="IPR050980">
    <property type="entry name" value="2C_sensor_his_kinase"/>
</dbReference>
<dbReference type="Pfam" id="PF01590">
    <property type="entry name" value="GAF"/>
    <property type="match status" value="1"/>
</dbReference>
<dbReference type="SUPFAM" id="SSF55874">
    <property type="entry name" value="ATPase domain of HSP90 chaperone/DNA topoisomerase II/histidine kinase"/>
    <property type="match status" value="1"/>
</dbReference>
<keyword evidence="3" id="KW-0808">Transferase</keyword>
<dbReference type="EC" id="2.7.13.3" evidence="2"/>
<evidence type="ECO:0000313" key="10">
    <source>
        <dbReference type="Proteomes" id="UP000052268"/>
    </source>
</evidence>
<keyword evidence="4" id="KW-0547">Nucleotide-binding</keyword>
<dbReference type="RefSeq" id="WP_059149991.1">
    <property type="nucleotide sequence ID" value="NZ_KQ130452.1"/>
</dbReference>
<proteinExistence type="predicted"/>
<evidence type="ECO:0000256" key="5">
    <source>
        <dbReference type="ARBA" id="ARBA00022777"/>
    </source>
</evidence>
<feature type="transmembrane region" description="Helical" evidence="7">
    <location>
        <begin position="267"/>
        <end position="287"/>
    </location>
</feature>
<comment type="caution">
    <text evidence="9">The sequence shown here is derived from an EMBL/GenBank/DDBJ whole genome shotgun (WGS) entry which is preliminary data.</text>
</comment>
<accession>A0A0J7Y779</accession>
<feature type="domain" description="Histidine kinase" evidence="8">
    <location>
        <begin position="495"/>
        <end position="697"/>
    </location>
</feature>
<protein>
    <recommendedName>
        <fullName evidence="2">histidine kinase</fullName>
        <ecNumber evidence="2">2.7.13.3</ecNumber>
    </recommendedName>
</protein>
<dbReference type="GO" id="GO:0000155">
    <property type="term" value="F:phosphorelay sensor kinase activity"/>
    <property type="evidence" value="ECO:0007669"/>
    <property type="project" value="TreeGrafter"/>
</dbReference>
<feature type="transmembrane region" description="Helical" evidence="7">
    <location>
        <begin position="235"/>
        <end position="261"/>
    </location>
</feature>
<feature type="transmembrane region" description="Helical" evidence="7">
    <location>
        <begin position="140"/>
        <end position="161"/>
    </location>
</feature>
<organism evidence="9 10">
    <name type="scientific">Novosphingobium barchaimii LL02</name>
    <dbReference type="NCBI Taxonomy" id="1114963"/>
    <lineage>
        <taxon>Bacteria</taxon>
        <taxon>Pseudomonadati</taxon>
        <taxon>Pseudomonadota</taxon>
        <taxon>Alphaproteobacteria</taxon>
        <taxon>Sphingomonadales</taxon>
        <taxon>Sphingomonadaceae</taxon>
        <taxon>Novosphingobium</taxon>
    </lineage>
</organism>
<evidence type="ECO:0000259" key="8">
    <source>
        <dbReference type="PROSITE" id="PS50109"/>
    </source>
</evidence>
<evidence type="ECO:0000256" key="7">
    <source>
        <dbReference type="SAM" id="Phobius"/>
    </source>
</evidence>
<dbReference type="OrthoDB" id="9785691at2"/>
<keyword evidence="7" id="KW-0812">Transmembrane</keyword>